<feature type="region of interest" description="Disordered" evidence="1">
    <location>
        <begin position="1"/>
        <end position="45"/>
    </location>
</feature>
<proteinExistence type="predicted"/>
<dbReference type="EMBL" id="SRLO01000003">
    <property type="protein sequence ID" value="TNN88922.1"/>
    <property type="molecule type" value="Genomic_DNA"/>
</dbReference>
<feature type="compositionally biased region" description="Polar residues" evidence="1">
    <location>
        <begin position="1"/>
        <end position="13"/>
    </location>
</feature>
<dbReference type="Proteomes" id="UP000314294">
    <property type="component" value="Unassembled WGS sequence"/>
</dbReference>
<evidence type="ECO:0000313" key="3">
    <source>
        <dbReference type="Proteomes" id="UP000314294"/>
    </source>
</evidence>
<evidence type="ECO:0000256" key="1">
    <source>
        <dbReference type="SAM" id="MobiDB-lite"/>
    </source>
</evidence>
<evidence type="ECO:0000313" key="2">
    <source>
        <dbReference type="EMBL" id="TNN88922.1"/>
    </source>
</evidence>
<dbReference type="AlphaFoldDB" id="A0A4Z2JI29"/>
<sequence length="294" mass="32393">MTQPINSSMNTQPDHGASLYRPTEGHNAICRPVQPHSRRPDPSELTYYNHKACKQLTLMSRQAKSYSVTPISKACQLKHKPPCDDDPFNSMNVLTSVNRSPANLLLVARKHHVTRQLALSKSKAAFSSLAAGKAPPLPPELNPLSGFRSGVVCSPIAYRLCSEASRCKLDICGKTLLSPSQWRQWGKTQEGSRYWRKAHRLTDRKERGKRGKGAVTLGVIGSLFVMPLLRKAKESSIPSLVPLSSIRNIWAVGGGPQPKALPRAQFCVMCKNNTETIPPPPTVPFSLRLCAQQI</sequence>
<comment type="caution">
    <text evidence="2">The sequence shown here is derived from an EMBL/GenBank/DDBJ whole genome shotgun (WGS) entry which is preliminary data.</text>
</comment>
<name>A0A4Z2JI29_9TELE</name>
<protein>
    <submittedName>
        <fullName evidence="2">Uncharacterized protein</fullName>
    </submittedName>
</protein>
<keyword evidence="3" id="KW-1185">Reference proteome</keyword>
<gene>
    <name evidence="2" type="ORF">EYF80_000800</name>
</gene>
<accession>A0A4Z2JI29</accession>
<organism evidence="2 3">
    <name type="scientific">Liparis tanakae</name>
    <name type="common">Tanaka's snailfish</name>
    <dbReference type="NCBI Taxonomy" id="230148"/>
    <lineage>
        <taxon>Eukaryota</taxon>
        <taxon>Metazoa</taxon>
        <taxon>Chordata</taxon>
        <taxon>Craniata</taxon>
        <taxon>Vertebrata</taxon>
        <taxon>Euteleostomi</taxon>
        <taxon>Actinopterygii</taxon>
        <taxon>Neopterygii</taxon>
        <taxon>Teleostei</taxon>
        <taxon>Neoteleostei</taxon>
        <taxon>Acanthomorphata</taxon>
        <taxon>Eupercaria</taxon>
        <taxon>Perciformes</taxon>
        <taxon>Cottioidei</taxon>
        <taxon>Cottales</taxon>
        <taxon>Liparidae</taxon>
        <taxon>Liparis</taxon>
    </lineage>
</organism>
<reference evidence="2 3" key="1">
    <citation type="submission" date="2019-03" db="EMBL/GenBank/DDBJ databases">
        <title>First draft genome of Liparis tanakae, snailfish: a comprehensive survey of snailfish specific genes.</title>
        <authorList>
            <person name="Kim W."/>
            <person name="Song I."/>
            <person name="Jeong J.-H."/>
            <person name="Kim D."/>
            <person name="Kim S."/>
            <person name="Ryu S."/>
            <person name="Song J.Y."/>
            <person name="Lee S.K."/>
        </authorList>
    </citation>
    <scope>NUCLEOTIDE SEQUENCE [LARGE SCALE GENOMIC DNA]</scope>
    <source>
        <tissue evidence="2">Muscle</tissue>
    </source>
</reference>